<keyword evidence="1" id="KW-0659">Purine metabolism</keyword>
<evidence type="ECO:0000256" key="1">
    <source>
        <dbReference type="ARBA" id="ARBA00022631"/>
    </source>
</evidence>
<dbReference type="Gene3D" id="1.10.3330.10">
    <property type="entry name" value="Oxo-4-hydroxy-4-carboxy-5-ureidoimidazoline decarboxylase"/>
    <property type="match status" value="1"/>
</dbReference>
<dbReference type="InterPro" id="IPR018020">
    <property type="entry name" value="OHCU_decarboxylase"/>
</dbReference>
<gene>
    <name evidence="3" type="ORF">H4R20_000945</name>
</gene>
<dbReference type="InterPro" id="IPR036778">
    <property type="entry name" value="OHCU_decarboxylase_sf"/>
</dbReference>
<reference evidence="3" key="1">
    <citation type="submission" date="2022-07" db="EMBL/GenBank/DDBJ databases">
        <title>Phylogenomic reconstructions and comparative analyses of Kickxellomycotina fungi.</title>
        <authorList>
            <person name="Reynolds N.K."/>
            <person name="Stajich J.E."/>
            <person name="Barry K."/>
            <person name="Grigoriev I.V."/>
            <person name="Crous P."/>
            <person name="Smith M.E."/>
        </authorList>
    </citation>
    <scope>NUCLEOTIDE SEQUENCE</scope>
    <source>
        <strain evidence="3">NRRL 1565</strain>
    </source>
</reference>
<dbReference type="AlphaFoldDB" id="A0A9W8LWF9"/>
<dbReference type="OrthoDB" id="5398391at2759"/>
<evidence type="ECO:0000313" key="3">
    <source>
        <dbReference type="EMBL" id="KAJ2808262.1"/>
    </source>
</evidence>
<accession>A0A9W8LWF9</accession>
<protein>
    <recommendedName>
        <fullName evidence="2">Oxo-4-hydroxy-4-carboxy-5-ureidoimidazoline decarboxylase domain-containing protein</fullName>
    </recommendedName>
</protein>
<keyword evidence="4" id="KW-1185">Reference proteome</keyword>
<dbReference type="Proteomes" id="UP001140094">
    <property type="component" value="Unassembled WGS sequence"/>
</dbReference>
<dbReference type="PANTHER" id="PTHR37987:SF1">
    <property type="entry name" value="OXO-4-HYDROXY-4-CARBOXY-5-UREIDOIMIDAZOLINE DECARBOXYLASE DOMAIN-CONTAINING PROTEIN"/>
    <property type="match status" value="1"/>
</dbReference>
<proteinExistence type="predicted"/>
<feature type="domain" description="Oxo-4-hydroxy-4-carboxy-5-ureidoimidazoline decarboxylase" evidence="2">
    <location>
        <begin position="16"/>
        <end position="167"/>
    </location>
</feature>
<dbReference type="Pfam" id="PF09349">
    <property type="entry name" value="OHCU_decarbox"/>
    <property type="match status" value="1"/>
</dbReference>
<evidence type="ECO:0000313" key="4">
    <source>
        <dbReference type="Proteomes" id="UP001140094"/>
    </source>
</evidence>
<evidence type="ECO:0000259" key="2">
    <source>
        <dbReference type="Pfam" id="PF09349"/>
    </source>
</evidence>
<name>A0A9W8LWF9_9FUNG</name>
<comment type="caution">
    <text evidence="3">The sequence shown here is derived from an EMBL/GenBank/DDBJ whole genome shotgun (WGS) entry which is preliminary data.</text>
</comment>
<organism evidence="3 4">
    <name type="scientific">Coemansia guatemalensis</name>
    <dbReference type="NCBI Taxonomy" id="2761395"/>
    <lineage>
        <taxon>Eukaryota</taxon>
        <taxon>Fungi</taxon>
        <taxon>Fungi incertae sedis</taxon>
        <taxon>Zoopagomycota</taxon>
        <taxon>Kickxellomycotina</taxon>
        <taxon>Kickxellomycetes</taxon>
        <taxon>Kickxellales</taxon>
        <taxon>Kickxellaceae</taxon>
        <taxon>Coemansia</taxon>
    </lineage>
</organism>
<dbReference type="GO" id="GO:0006144">
    <property type="term" value="P:purine nucleobase metabolic process"/>
    <property type="evidence" value="ECO:0007669"/>
    <property type="project" value="UniProtKB-KW"/>
</dbReference>
<dbReference type="PANTHER" id="PTHR37987">
    <property type="entry name" value="CHROMOSOME 9, WHOLE GENOME SHOTGUN SEQUENCE"/>
    <property type="match status" value="1"/>
</dbReference>
<dbReference type="SUPFAM" id="SSF158694">
    <property type="entry name" value="UraD-Like"/>
    <property type="match status" value="1"/>
</dbReference>
<dbReference type="EMBL" id="JANBUO010000058">
    <property type="protein sequence ID" value="KAJ2808262.1"/>
    <property type="molecule type" value="Genomic_DNA"/>
</dbReference>
<sequence length="179" mass="20204">MSTQQHPTLPSIGEINHLSLEEFMQVISLLFEPTALLASRIYDARPFESYDQLLDKADEQIKQLSPLEQLEVINAHPRIGESATKLSELSRIEQGKAADNEDAVLLKWAQLNKEYEDKYGFRFVIFVNGRSKESLIPIVEERIASGYRSVELATGLSEMVDIARDRVKKLQSAQSAAKI</sequence>